<keyword evidence="3" id="KW-1185">Reference proteome</keyword>
<dbReference type="InterPro" id="IPR016181">
    <property type="entry name" value="Acyl_CoA_acyltransferase"/>
</dbReference>
<dbReference type="PROSITE" id="PS51186">
    <property type="entry name" value="GNAT"/>
    <property type="match status" value="1"/>
</dbReference>
<feature type="domain" description="N-acetyltransferase" evidence="1">
    <location>
        <begin position="1"/>
        <end position="134"/>
    </location>
</feature>
<organism evidence="2 3">
    <name type="scientific">Ammoniphilus resinae</name>
    <dbReference type="NCBI Taxonomy" id="861532"/>
    <lineage>
        <taxon>Bacteria</taxon>
        <taxon>Bacillati</taxon>
        <taxon>Bacillota</taxon>
        <taxon>Bacilli</taxon>
        <taxon>Bacillales</taxon>
        <taxon>Paenibacillaceae</taxon>
        <taxon>Aneurinibacillus group</taxon>
        <taxon>Ammoniphilus</taxon>
    </lineage>
</organism>
<evidence type="ECO:0000313" key="2">
    <source>
        <dbReference type="EMBL" id="MBP1932890.1"/>
    </source>
</evidence>
<dbReference type="CDD" id="cd04301">
    <property type="entry name" value="NAT_SF"/>
    <property type="match status" value="1"/>
</dbReference>
<name>A0ABS4GSR5_9BACL</name>
<dbReference type="Pfam" id="PF00583">
    <property type="entry name" value="Acetyltransf_1"/>
    <property type="match status" value="1"/>
</dbReference>
<dbReference type="RefSeq" id="WP_209810919.1">
    <property type="nucleotide sequence ID" value="NZ_JAGGKT010000008.1"/>
</dbReference>
<sequence length="134" mass="15641">MYLRKWMDSDGPYLIALALHKFQVEPVLIRRRLNLATEVLVLCEDNHDLVGYLCYRLRDQIFFVDLAILDPKHIGKGIAGKFFPAIIEHARQKGAIAMRGMVHRSNKQAFAVFKHWGFAIKRPYLTTYLIEKRL</sequence>
<dbReference type="Proteomes" id="UP001519343">
    <property type="component" value="Unassembled WGS sequence"/>
</dbReference>
<protein>
    <submittedName>
        <fullName evidence="2">GNAT superfamily N-acetyltransferase</fullName>
    </submittedName>
</protein>
<evidence type="ECO:0000313" key="3">
    <source>
        <dbReference type="Proteomes" id="UP001519343"/>
    </source>
</evidence>
<dbReference type="EMBL" id="JAGGKT010000008">
    <property type="protein sequence ID" value="MBP1932890.1"/>
    <property type="molecule type" value="Genomic_DNA"/>
</dbReference>
<gene>
    <name evidence="2" type="ORF">J2Z37_002901</name>
</gene>
<dbReference type="Gene3D" id="3.40.630.30">
    <property type="match status" value="1"/>
</dbReference>
<dbReference type="InterPro" id="IPR000182">
    <property type="entry name" value="GNAT_dom"/>
</dbReference>
<reference evidence="2 3" key="1">
    <citation type="submission" date="2021-03" db="EMBL/GenBank/DDBJ databases">
        <title>Genomic Encyclopedia of Type Strains, Phase IV (KMG-IV): sequencing the most valuable type-strain genomes for metagenomic binning, comparative biology and taxonomic classification.</title>
        <authorList>
            <person name="Goeker M."/>
        </authorList>
    </citation>
    <scope>NUCLEOTIDE SEQUENCE [LARGE SCALE GENOMIC DNA]</scope>
    <source>
        <strain evidence="2 3">DSM 24738</strain>
    </source>
</reference>
<evidence type="ECO:0000259" key="1">
    <source>
        <dbReference type="PROSITE" id="PS51186"/>
    </source>
</evidence>
<accession>A0ABS4GSR5</accession>
<comment type="caution">
    <text evidence="2">The sequence shown here is derived from an EMBL/GenBank/DDBJ whole genome shotgun (WGS) entry which is preliminary data.</text>
</comment>
<proteinExistence type="predicted"/>
<dbReference type="SUPFAM" id="SSF55729">
    <property type="entry name" value="Acyl-CoA N-acyltransferases (Nat)"/>
    <property type="match status" value="1"/>
</dbReference>